<dbReference type="KEGG" id="gjf:M493_14925"/>
<reference evidence="2 3" key="1">
    <citation type="journal article" date="2014" name="Genome Announc.">
        <title>Complete Genome Sequence of the Thermophilic Polychlorinated Biphenyl Degrader Geobacillus sp. Strain JF8 (NBRC 109937).</title>
        <authorList>
            <person name="Shintani M."/>
            <person name="Ohtsubo Y."/>
            <person name="Fukuda K."/>
            <person name="Hosoyama A."/>
            <person name="Ohji S."/>
            <person name="Yamazoe A."/>
            <person name="Fujita N."/>
            <person name="Nagata Y."/>
            <person name="Tsuda M."/>
            <person name="Hatta T."/>
            <person name="Kimbara K."/>
        </authorList>
    </citation>
    <scope>NUCLEOTIDE SEQUENCE [LARGE SCALE GENOMIC DNA]</scope>
    <source>
        <strain evidence="2 3">JF8</strain>
    </source>
</reference>
<evidence type="ECO:0000313" key="3">
    <source>
        <dbReference type="Proteomes" id="UP000015500"/>
    </source>
</evidence>
<dbReference type="HOGENOM" id="CLU_2553411_0_0_9"/>
<evidence type="ECO:0000256" key="1">
    <source>
        <dbReference type="SAM" id="MobiDB-lite"/>
    </source>
</evidence>
<keyword evidence="3" id="KW-1185">Reference proteome</keyword>
<name>S5Z8T3_GEOG3</name>
<proteinExistence type="predicted"/>
<feature type="region of interest" description="Disordered" evidence="1">
    <location>
        <begin position="44"/>
        <end position="82"/>
    </location>
</feature>
<dbReference type="Proteomes" id="UP000015500">
    <property type="component" value="Chromosome"/>
</dbReference>
<organism evidence="2 3">
    <name type="scientific">Geobacillus genomosp. 3</name>
    <dbReference type="NCBI Taxonomy" id="1921421"/>
    <lineage>
        <taxon>Bacteria</taxon>
        <taxon>Bacillati</taxon>
        <taxon>Bacillota</taxon>
        <taxon>Bacilli</taxon>
        <taxon>Bacillales</taxon>
        <taxon>Anoxybacillaceae</taxon>
        <taxon>Geobacillus</taxon>
    </lineage>
</organism>
<protein>
    <submittedName>
        <fullName evidence="2">Uncharacterized protein</fullName>
    </submittedName>
</protein>
<accession>S5Z8T3</accession>
<evidence type="ECO:0000313" key="2">
    <source>
        <dbReference type="EMBL" id="AGT33222.1"/>
    </source>
</evidence>
<dbReference type="AlphaFoldDB" id="S5Z8T3"/>
<dbReference type="EMBL" id="CP006254">
    <property type="protein sequence ID" value="AGT33222.1"/>
    <property type="molecule type" value="Genomic_DNA"/>
</dbReference>
<gene>
    <name evidence="2" type="ORF">M493_14925</name>
</gene>
<sequence>MPFPLRPGDGHTSDLFPCKPPLLGRRFASAQETVLSPRLATMESIVPTGPAGNDSSCQSRIRDDGRPVVSAAGMIRSGRTRL</sequence>